<dbReference type="Proteomes" id="UP000284706">
    <property type="component" value="Unassembled WGS sequence"/>
</dbReference>
<feature type="non-terminal residue" evidence="1">
    <location>
        <position position="41"/>
    </location>
</feature>
<evidence type="ECO:0000313" key="2">
    <source>
        <dbReference type="Proteomes" id="UP000284706"/>
    </source>
</evidence>
<keyword evidence="2" id="KW-1185">Reference proteome</keyword>
<name>A0A409XCF5_9AGAR</name>
<proteinExistence type="predicted"/>
<evidence type="ECO:0000313" key="1">
    <source>
        <dbReference type="EMBL" id="PPQ88479.1"/>
    </source>
</evidence>
<reference evidence="1 2" key="1">
    <citation type="journal article" date="2018" name="Evol. Lett.">
        <title>Horizontal gene cluster transfer increased hallucinogenic mushroom diversity.</title>
        <authorList>
            <person name="Reynolds H.T."/>
            <person name="Vijayakumar V."/>
            <person name="Gluck-Thaler E."/>
            <person name="Korotkin H.B."/>
            <person name="Matheny P.B."/>
            <person name="Slot J.C."/>
        </authorList>
    </citation>
    <scope>NUCLEOTIDE SEQUENCE [LARGE SCALE GENOMIC DNA]</scope>
    <source>
        <strain evidence="1 2">SRW20</strain>
    </source>
</reference>
<dbReference type="EMBL" id="NHYE01003628">
    <property type="protein sequence ID" value="PPQ88479.1"/>
    <property type="molecule type" value="Genomic_DNA"/>
</dbReference>
<protein>
    <submittedName>
        <fullName evidence="1">Uncharacterized protein</fullName>
    </submittedName>
</protein>
<accession>A0A409XCF5</accession>
<organism evidence="1 2">
    <name type="scientific">Gymnopilus dilepis</name>
    <dbReference type="NCBI Taxonomy" id="231916"/>
    <lineage>
        <taxon>Eukaryota</taxon>
        <taxon>Fungi</taxon>
        <taxon>Dikarya</taxon>
        <taxon>Basidiomycota</taxon>
        <taxon>Agaricomycotina</taxon>
        <taxon>Agaricomycetes</taxon>
        <taxon>Agaricomycetidae</taxon>
        <taxon>Agaricales</taxon>
        <taxon>Agaricineae</taxon>
        <taxon>Hymenogastraceae</taxon>
        <taxon>Gymnopilus</taxon>
    </lineage>
</organism>
<dbReference type="AlphaFoldDB" id="A0A409XCF5"/>
<dbReference type="InParanoid" id="A0A409XCF5"/>
<comment type="caution">
    <text evidence="1">The sequence shown here is derived from an EMBL/GenBank/DDBJ whole genome shotgun (WGS) entry which is preliminary data.</text>
</comment>
<sequence length="41" mass="4504">MSTPEAANDKAPLEVCTDPECPIMDCASLPRKPLVIFHDFT</sequence>
<gene>
    <name evidence="1" type="ORF">CVT26_004610</name>
</gene>